<dbReference type="NCBIfam" id="TIGR00121">
    <property type="entry name" value="birA_ligase"/>
    <property type="match status" value="1"/>
</dbReference>
<keyword evidence="7" id="KW-1185">Reference proteome</keyword>
<evidence type="ECO:0000256" key="2">
    <source>
        <dbReference type="ARBA" id="ARBA00023267"/>
    </source>
</evidence>
<dbReference type="Gene3D" id="3.30.930.10">
    <property type="entry name" value="Bira Bifunctional Protein, Domain 2"/>
    <property type="match status" value="1"/>
</dbReference>
<dbReference type="EC" id="6.3.4.15" evidence="3"/>
<dbReference type="EMBL" id="JAKZHW010000001">
    <property type="protein sequence ID" value="MCH8615180.1"/>
    <property type="molecule type" value="Genomic_DNA"/>
</dbReference>
<dbReference type="PANTHER" id="PTHR12835">
    <property type="entry name" value="BIOTIN PROTEIN LIGASE"/>
    <property type="match status" value="1"/>
</dbReference>
<keyword evidence="1 6" id="KW-0436">Ligase</keyword>
<keyword evidence="2" id="KW-0092">Biotin</keyword>
<dbReference type="CDD" id="cd16442">
    <property type="entry name" value="BPL"/>
    <property type="match status" value="1"/>
</dbReference>
<protein>
    <recommendedName>
        <fullName evidence="3">biotin--[biotin carboxyl-carrier protein] ligase</fullName>
        <ecNumber evidence="3">6.3.4.15</ecNumber>
    </recommendedName>
</protein>
<evidence type="ECO:0000256" key="1">
    <source>
        <dbReference type="ARBA" id="ARBA00022598"/>
    </source>
</evidence>
<name>A0ABS9VJM0_9SPHN</name>
<dbReference type="Proteomes" id="UP001203058">
    <property type="component" value="Unassembled WGS sequence"/>
</dbReference>
<reference evidence="6 7" key="1">
    <citation type="submission" date="2022-03" db="EMBL/GenBank/DDBJ databases">
        <authorList>
            <person name="Jo J.-H."/>
            <person name="Im W.-T."/>
        </authorList>
    </citation>
    <scope>NUCLEOTIDE SEQUENCE [LARGE SCALE GENOMIC DNA]</scope>
    <source>
        <strain evidence="6 7">SM33</strain>
    </source>
</reference>
<evidence type="ECO:0000313" key="6">
    <source>
        <dbReference type="EMBL" id="MCH8615180.1"/>
    </source>
</evidence>
<gene>
    <name evidence="6" type="ORF">LZ016_03560</name>
</gene>
<organism evidence="6 7">
    <name type="scientific">Sphingomonas telluris</name>
    <dbReference type="NCBI Taxonomy" id="2907998"/>
    <lineage>
        <taxon>Bacteria</taxon>
        <taxon>Pseudomonadati</taxon>
        <taxon>Pseudomonadota</taxon>
        <taxon>Alphaproteobacteria</taxon>
        <taxon>Sphingomonadales</taxon>
        <taxon>Sphingomonadaceae</taxon>
        <taxon>Sphingomonas</taxon>
    </lineage>
</organism>
<proteinExistence type="predicted"/>
<dbReference type="Pfam" id="PF03099">
    <property type="entry name" value="BPL_LplA_LipB"/>
    <property type="match status" value="1"/>
</dbReference>
<sequence>MRIVERTGSTNADLLADAYAKEGYWLVAMVQEAGRGRQGRQWVSETGNFFGSTLVELAPSDPQPQSLSLVAGLALIEAADVAFPGLPLMLKWPNDLLLGGAKAAGILMERSANRVVVGFGVNLALAPGIPGRETAALSEAMLPQAFAPLLAGSFARMLTLWRASQPEAFARAWLARAHPISTQLTVHGGTREVVTGAFDGIEPDGALRLRRGADVEIIRAGDVEL</sequence>
<evidence type="ECO:0000256" key="3">
    <source>
        <dbReference type="ARBA" id="ARBA00024227"/>
    </source>
</evidence>
<dbReference type="GO" id="GO:0004077">
    <property type="term" value="F:biotin--[biotin carboxyl-carrier protein] ligase activity"/>
    <property type="evidence" value="ECO:0007669"/>
    <property type="project" value="UniProtKB-EC"/>
</dbReference>
<evidence type="ECO:0000256" key="4">
    <source>
        <dbReference type="ARBA" id="ARBA00047846"/>
    </source>
</evidence>
<dbReference type="InterPro" id="IPR004143">
    <property type="entry name" value="BPL_LPL_catalytic"/>
</dbReference>
<dbReference type="PROSITE" id="PS51733">
    <property type="entry name" value="BPL_LPL_CATALYTIC"/>
    <property type="match status" value="1"/>
</dbReference>
<dbReference type="Pfam" id="PF02237">
    <property type="entry name" value="BPL_C"/>
    <property type="match status" value="1"/>
</dbReference>
<accession>A0ABS9VJM0</accession>
<dbReference type="InterPro" id="IPR045864">
    <property type="entry name" value="aa-tRNA-synth_II/BPL/LPL"/>
</dbReference>
<dbReference type="InterPro" id="IPR003142">
    <property type="entry name" value="BPL_C"/>
</dbReference>
<comment type="caution">
    <text evidence="6">The sequence shown here is derived from an EMBL/GenBank/DDBJ whole genome shotgun (WGS) entry which is preliminary data.</text>
</comment>
<dbReference type="PANTHER" id="PTHR12835:SF5">
    <property type="entry name" value="BIOTIN--PROTEIN LIGASE"/>
    <property type="match status" value="1"/>
</dbReference>
<evidence type="ECO:0000259" key="5">
    <source>
        <dbReference type="PROSITE" id="PS51733"/>
    </source>
</evidence>
<dbReference type="InterPro" id="IPR004408">
    <property type="entry name" value="Biotin_CoA_COase_ligase"/>
</dbReference>
<evidence type="ECO:0000313" key="7">
    <source>
        <dbReference type="Proteomes" id="UP001203058"/>
    </source>
</evidence>
<dbReference type="SUPFAM" id="SSF55681">
    <property type="entry name" value="Class II aaRS and biotin synthetases"/>
    <property type="match status" value="1"/>
</dbReference>
<feature type="domain" description="BPL/LPL catalytic" evidence="5">
    <location>
        <begin position="1"/>
        <end position="166"/>
    </location>
</feature>
<comment type="catalytic activity">
    <reaction evidence="4">
        <text>biotin + L-lysyl-[protein] + ATP = N(6)-biotinyl-L-lysyl-[protein] + AMP + diphosphate + H(+)</text>
        <dbReference type="Rhea" id="RHEA:11756"/>
        <dbReference type="Rhea" id="RHEA-COMP:9752"/>
        <dbReference type="Rhea" id="RHEA-COMP:10505"/>
        <dbReference type="ChEBI" id="CHEBI:15378"/>
        <dbReference type="ChEBI" id="CHEBI:29969"/>
        <dbReference type="ChEBI" id="CHEBI:30616"/>
        <dbReference type="ChEBI" id="CHEBI:33019"/>
        <dbReference type="ChEBI" id="CHEBI:57586"/>
        <dbReference type="ChEBI" id="CHEBI:83144"/>
        <dbReference type="ChEBI" id="CHEBI:456215"/>
        <dbReference type="EC" id="6.3.4.15"/>
    </reaction>
</comment>